<reference evidence="4 5" key="1">
    <citation type="submission" date="2021-10" db="EMBL/GenBank/DDBJ databases">
        <title>Anaerobic single-cell dispensing facilitates the cultivation of human gut bacteria.</title>
        <authorList>
            <person name="Afrizal A."/>
        </authorList>
    </citation>
    <scope>NUCLEOTIDE SEQUENCE [LARGE SCALE GENOMIC DNA]</scope>
    <source>
        <strain evidence="4 5">CLA-AA-H246</strain>
    </source>
</reference>
<dbReference type="Gene3D" id="3.40.50.300">
    <property type="entry name" value="P-loop containing nucleotide triphosphate hydrolases"/>
    <property type="match status" value="1"/>
</dbReference>
<dbReference type="Pfam" id="PF09547">
    <property type="entry name" value="SpoIVA_ATPase"/>
    <property type="match status" value="1"/>
</dbReference>
<organism evidence="4 5">
    <name type="scientific">Hominisplanchenecus faecis</name>
    <dbReference type="NCBI Taxonomy" id="2885351"/>
    <lineage>
        <taxon>Bacteria</taxon>
        <taxon>Bacillati</taxon>
        <taxon>Bacillota</taxon>
        <taxon>Clostridia</taxon>
        <taxon>Lachnospirales</taxon>
        <taxon>Lachnospiraceae</taxon>
        <taxon>Hominisplanchenecus</taxon>
    </lineage>
</organism>
<dbReference type="Pfam" id="PF20438">
    <property type="entry name" value="SpoIVA_middle"/>
    <property type="match status" value="1"/>
</dbReference>
<dbReference type="PIRSF" id="PIRSF007466">
    <property type="entry name" value="SpoIVA"/>
    <property type="match status" value="1"/>
</dbReference>
<evidence type="ECO:0000259" key="3">
    <source>
        <dbReference type="Pfam" id="PF20439"/>
    </source>
</evidence>
<dbReference type="SUPFAM" id="SSF52540">
    <property type="entry name" value="P-loop containing nucleoside triphosphate hydrolases"/>
    <property type="match status" value="1"/>
</dbReference>
<dbReference type="InterPro" id="IPR046841">
    <property type="entry name" value="SpoIVA_middle"/>
</dbReference>
<dbReference type="InterPro" id="IPR046840">
    <property type="entry name" value="SpoIVA_C"/>
</dbReference>
<accession>A0ABS8EU23</accession>
<dbReference type="InterPro" id="IPR046842">
    <property type="entry name" value="SpoIVA_ATPase"/>
</dbReference>
<gene>
    <name evidence="4" type="primary">spoIVA</name>
    <name evidence="4" type="ORF">LKD42_05210</name>
</gene>
<sequence>MDTFHLYQDIQARTKGEIYIGVVGPVRTGKSTFVRRFMEQLVLPHMKKENSQVSKDELPVSGGGKTITTVEPKFVPAKAAEVELDEGITAKIRLIDCVGFVIDGAFGLDENNQVRMVKTPWLKEAISFPQAAEIGTGKVIRDHSTVGILVTTDGTIGNFPREAYKSAEEKTVLELKKTGKPFVIVLNSQKPYSQETKALAEELSKTYETAVIPVNCEQMKEEDIRRILTELLYAFPLTRIEFFVPRWIETLDVEHPVKKAILESIREIFANVGSLRDVTAESLAPSCEYIDKSKLEQISLSDGSVQVRLEMPEKYYYQMLSEMAGVQIDGEYQLISMIRELSEKRREYESVQEALNAVHGTGYGVITPQKEEIRLEAPALTKQGNRYGVKIKASSPSVHLIRADIETEIAPIVGSEQQAKDLIAYIEENAKGENGIWDTNIFGKSVSQLVEDGIRTKLAMIGEESQGKLQDTMKKIVNESSGRMICIII</sequence>
<feature type="domain" description="Stage IV sporulation protein A ATPase" evidence="1">
    <location>
        <begin position="1"/>
        <end position="236"/>
    </location>
</feature>
<name>A0ABS8EU23_9FIRM</name>
<evidence type="ECO:0000259" key="2">
    <source>
        <dbReference type="Pfam" id="PF20438"/>
    </source>
</evidence>
<evidence type="ECO:0000313" key="5">
    <source>
        <dbReference type="Proteomes" id="UP001299235"/>
    </source>
</evidence>
<dbReference type="RefSeq" id="WP_248835014.1">
    <property type="nucleotide sequence ID" value="NZ_JAJEQE010000011.1"/>
</dbReference>
<dbReference type="NCBIfam" id="TIGR02836">
    <property type="entry name" value="spore_IV_A"/>
    <property type="match status" value="1"/>
</dbReference>
<dbReference type="InterPro" id="IPR014201">
    <property type="entry name" value="Spore_IV_A"/>
</dbReference>
<feature type="domain" description="Sporulation stage IV protein A C-terminal" evidence="3">
    <location>
        <begin position="415"/>
        <end position="489"/>
    </location>
</feature>
<protein>
    <submittedName>
        <fullName evidence="4">Stage IV sporulation protein A</fullName>
    </submittedName>
</protein>
<evidence type="ECO:0000259" key="1">
    <source>
        <dbReference type="Pfam" id="PF09547"/>
    </source>
</evidence>
<proteinExistence type="predicted"/>
<dbReference type="InterPro" id="IPR027417">
    <property type="entry name" value="P-loop_NTPase"/>
</dbReference>
<dbReference type="EMBL" id="JAJEQE010000011">
    <property type="protein sequence ID" value="MCC2148655.1"/>
    <property type="molecule type" value="Genomic_DNA"/>
</dbReference>
<feature type="domain" description="Stage IV sporulation protein A middle" evidence="2">
    <location>
        <begin position="238"/>
        <end position="414"/>
    </location>
</feature>
<dbReference type="Proteomes" id="UP001299235">
    <property type="component" value="Unassembled WGS sequence"/>
</dbReference>
<dbReference type="Pfam" id="PF20439">
    <property type="entry name" value="SpoIVA_C"/>
    <property type="match status" value="1"/>
</dbReference>
<comment type="caution">
    <text evidence="4">The sequence shown here is derived from an EMBL/GenBank/DDBJ whole genome shotgun (WGS) entry which is preliminary data.</text>
</comment>
<dbReference type="CDD" id="cd00882">
    <property type="entry name" value="Ras_like_GTPase"/>
    <property type="match status" value="1"/>
</dbReference>
<evidence type="ECO:0000313" key="4">
    <source>
        <dbReference type="EMBL" id="MCC2148655.1"/>
    </source>
</evidence>
<keyword evidence="5" id="KW-1185">Reference proteome</keyword>